<name>A0A6A5TGC8_9PLEO</name>
<evidence type="ECO:0000313" key="2">
    <source>
        <dbReference type="EMBL" id="KAF1950819.1"/>
    </source>
</evidence>
<evidence type="ECO:0000313" key="3">
    <source>
        <dbReference type="Proteomes" id="UP000800035"/>
    </source>
</evidence>
<gene>
    <name evidence="2" type="ORF">CC80DRAFT_597891</name>
</gene>
<feature type="compositionally biased region" description="Basic and acidic residues" evidence="1">
    <location>
        <begin position="99"/>
        <end position="111"/>
    </location>
</feature>
<dbReference type="AlphaFoldDB" id="A0A6A5TGC8"/>
<keyword evidence="3" id="KW-1185">Reference proteome</keyword>
<accession>A0A6A5TGC8</accession>
<protein>
    <submittedName>
        <fullName evidence="2">Uncharacterized protein</fullName>
    </submittedName>
</protein>
<proteinExistence type="predicted"/>
<dbReference type="Proteomes" id="UP000800035">
    <property type="component" value="Unassembled WGS sequence"/>
</dbReference>
<feature type="region of interest" description="Disordered" evidence="1">
    <location>
        <begin position="99"/>
        <end position="121"/>
    </location>
</feature>
<reference evidence="2" key="1">
    <citation type="journal article" date="2020" name="Stud. Mycol.">
        <title>101 Dothideomycetes genomes: a test case for predicting lifestyles and emergence of pathogens.</title>
        <authorList>
            <person name="Haridas S."/>
            <person name="Albert R."/>
            <person name="Binder M."/>
            <person name="Bloem J."/>
            <person name="Labutti K."/>
            <person name="Salamov A."/>
            <person name="Andreopoulos B."/>
            <person name="Baker S."/>
            <person name="Barry K."/>
            <person name="Bills G."/>
            <person name="Bluhm B."/>
            <person name="Cannon C."/>
            <person name="Castanera R."/>
            <person name="Culley D."/>
            <person name="Daum C."/>
            <person name="Ezra D."/>
            <person name="Gonzalez J."/>
            <person name="Henrissat B."/>
            <person name="Kuo A."/>
            <person name="Liang C."/>
            <person name="Lipzen A."/>
            <person name="Lutzoni F."/>
            <person name="Magnuson J."/>
            <person name="Mondo S."/>
            <person name="Nolan M."/>
            <person name="Ohm R."/>
            <person name="Pangilinan J."/>
            <person name="Park H.-J."/>
            <person name="Ramirez L."/>
            <person name="Alfaro M."/>
            <person name="Sun H."/>
            <person name="Tritt A."/>
            <person name="Yoshinaga Y."/>
            <person name="Zwiers L.-H."/>
            <person name="Turgeon B."/>
            <person name="Goodwin S."/>
            <person name="Spatafora J."/>
            <person name="Crous P."/>
            <person name="Grigoriev I."/>
        </authorList>
    </citation>
    <scope>NUCLEOTIDE SEQUENCE</scope>
    <source>
        <strain evidence="2">CBS 675.92</strain>
    </source>
</reference>
<feature type="compositionally biased region" description="Polar residues" evidence="1">
    <location>
        <begin position="112"/>
        <end position="121"/>
    </location>
</feature>
<sequence length="121" mass="13981">MPCMPAVVAGNRWDGWLSEVKDPVLSHESISPLSCRLAFLFHLPPLVSGDNTGDPNLPYPMILTLREWRFSHDHDRIRNWKNRLLQLQRLDEEEDEIKRKLEGLQHSKDRPSTCSEKGSGH</sequence>
<evidence type="ECO:0000256" key="1">
    <source>
        <dbReference type="SAM" id="MobiDB-lite"/>
    </source>
</evidence>
<dbReference type="EMBL" id="ML977022">
    <property type="protein sequence ID" value="KAF1950819.1"/>
    <property type="molecule type" value="Genomic_DNA"/>
</dbReference>
<dbReference type="OrthoDB" id="2142759at2759"/>
<organism evidence="2 3">
    <name type="scientific">Byssothecium circinans</name>
    <dbReference type="NCBI Taxonomy" id="147558"/>
    <lineage>
        <taxon>Eukaryota</taxon>
        <taxon>Fungi</taxon>
        <taxon>Dikarya</taxon>
        <taxon>Ascomycota</taxon>
        <taxon>Pezizomycotina</taxon>
        <taxon>Dothideomycetes</taxon>
        <taxon>Pleosporomycetidae</taxon>
        <taxon>Pleosporales</taxon>
        <taxon>Massarineae</taxon>
        <taxon>Massarinaceae</taxon>
        <taxon>Byssothecium</taxon>
    </lineage>
</organism>